<evidence type="ECO:0000313" key="10">
    <source>
        <dbReference type="EMBL" id="KAK0416754.1"/>
    </source>
</evidence>
<accession>A0AA39I5J0</accession>
<keyword evidence="4" id="KW-0804">Transcription</keyword>
<keyword evidence="1" id="KW-0832">Ubl conjugation</keyword>
<organism evidence="10 11">
    <name type="scientific">Steinernema hermaphroditum</name>
    <dbReference type="NCBI Taxonomy" id="289476"/>
    <lineage>
        <taxon>Eukaryota</taxon>
        <taxon>Metazoa</taxon>
        <taxon>Ecdysozoa</taxon>
        <taxon>Nematoda</taxon>
        <taxon>Chromadorea</taxon>
        <taxon>Rhabditida</taxon>
        <taxon>Tylenchina</taxon>
        <taxon>Panagrolaimomorpha</taxon>
        <taxon>Strongyloidoidea</taxon>
        <taxon>Steinernematidae</taxon>
        <taxon>Steinernema</taxon>
    </lineage>
</organism>
<feature type="domain" description="BZIP" evidence="9">
    <location>
        <begin position="109"/>
        <end position="147"/>
    </location>
</feature>
<dbReference type="GO" id="GO:0000981">
    <property type="term" value="F:DNA-binding transcription factor activity, RNA polymerase II-specific"/>
    <property type="evidence" value="ECO:0007669"/>
    <property type="project" value="TreeGrafter"/>
</dbReference>
<dbReference type="PROSITE" id="PS00036">
    <property type="entry name" value="BZIP_BASIC"/>
    <property type="match status" value="1"/>
</dbReference>
<comment type="caution">
    <text evidence="10">The sequence shown here is derived from an EMBL/GenBank/DDBJ whole genome shotgun (WGS) entry which is preliminary data.</text>
</comment>
<dbReference type="PANTHER" id="PTHR46542">
    <property type="entry name" value="X-BOX BINDING PROTEIN 1"/>
    <property type="match status" value="1"/>
</dbReference>
<dbReference type="PANTHER" id="PTHR46542:SF1">
    <property type="entry name" value="X-BOX BINDING PROTEIN 1"/>
    <property type="match status" value="1"/>
</dbReference>
<dbReference type="Proteomes" id="UP001175271">
    <property type="component" value="Unassembled WGS sequence"/>
</dbReference>
<dbReference type="Gene3D" id="1.20.5.170">
    <property type="match status" value="1"/>
</dbReference>
<dbReference type="PROSITE" id="PS50217">
    <property type="entry name" value="BZIP"/>
    <property type="match status" value="1"/>
</dbReference>
<dbReference type="InterPro" id="IPR052470">
    <property type="entry name" value="ER_Stress-Reg_TF"/>
</dbReference>
<dbReference type="InterPro" id="IPR004827">
    <property type="entry name" value="bZIP"/>
</dbReference>
<dbReference type="SMART" id="SM00338">
    <property type="entry name" value="BRLZ"/>
    <property type="match status" value="1"/>
</dbReference>
<protein>
    <recommendedName>
        <fullName evidence="6">X-box-binding protein 1</fullName>
    </recommendedName>
</protein>
<feature type="coiled-coil region" evidence="7">
    <location>
        <begin position="155"/>
        <end position="182"/>
    </location>
</feature>
<evidence type="ECO:0000256" key="5">
    <source>
        <dbReference type="ARBA" id="ARBA00023242"/>
    </source>
</evidence>
<dbReference type="CDD" id="cd14691">
    <property type="entry name" value="bZIP_XBP1"/>
    <property type="match status" value="1"/>
</dbReference>
<evidence type="ECO:0000259" key="9">
    <source>
        <dbReference type="PROSITE" id="PS50217"/>
    </source>
</evidence>
<dbReference type="AlphaFoldDB" id="A0AA39I5J0"/>
<keyword evidence="3" id="KW-0238">DNA-binding</keyword>
<evidence type="ECO:0000256" key="8">
    <source>
        <dbReference type="SAM" id="MobiDB-lite"/>
    </source>
</evidence>
<feature type="region of interest" description="Disordered" evidence="8">
    <location>
        <begin position="1"/>
        <end position="24"/>
    </location>
</feature>
<keyword evidence="11" id="KW-1185">Reference proteome</keyword>
<keyword evidence="5" id="KW-0539">Nucleus</keyword>
<evidence type="ECO:0000313" key="11">
    <source>
        <dbReference type="Proteomes" id="UP001175271"/>
    </source>
</evidence>
<evidence type="ECO:0000256" key="7">
    <source>
        <dbReference type="SAM" id="Coils"/>
    </source>
</evidence>
<dbReference type="InterPro" id="IPR046347">
    <property type="entry name" value="bZIP_sf"/>
</dbReference>
<sequence>MNPSAPNPPTRTIYILPAGAGDPSKPTVYRPVRVARVANVNLVRPSPPLASPPSTIHLIPSSPPMVCQKPARAPKRPLVAEDINDLIEHKNPNAVVPRKRERLTHLSREEKLQRRKLKNREAAQAARDRKKDRTGKLEHSLLRVVAEVREKDEIIARHEATIRSQREENARLREELDALRCQLSGAALPPPATFDVQKMLGTPSEPAEFANPLPRDGVPTPMALMRLCEDLFAEKGDVAWPFVDGAPSADAALCLPSTSTAPLLQDPQPQELGHLTPWSLHQVPSPGAASLHYATSPSFDDLYPESSFLGDSKEDKFGDEESFLDAITPLIADDFPDLDEFMRLPIY</sequence>
<proteinExistence type="predicted"/>
<dbReference type="SUPFAM" id="SSF57959">
    <property type="entry name" value="Leucine zipper domain"/>
    <property type="match status" value="1"/>
</dbReference>
<evidence type="ECO:0000256" key="6">
    <source>
        <dbReference type="ARBA" id="ARBA00040165"/>
    </source>
</evidence>
<name>A0AA39I5J0_9BILA</name>
<evidence type="ECO:0000256" key="4">
    <source>
        <dbReference type="ARBA" id="ARBA00023163"/>
    </source>
</evidence>
<evidence type="ECO:0000256" key="3">
    <source>
        <dbReference type="ARBA" id="ARBA00023125"/>
    </source>
</evidence>
<dbReference type="EMBL" id="JAUCMV010000002">
    <property type="protein sequence ID" value="KAK0416754.1"/>
    <property type="molecule type" value="Genomic_DNA"/>
</dbReference>
<evidence type="ECO:0000256" key="1">
    <source>
        <dbReference type="ARBA" id="ARBA00022843"/>
    </source>
</evidence>
<keyword evidence="2" id="KW-0805">Transcription regulation</keyword>
<evidence type="ECO:0000256" key="2">
    <source>
        <dbReference type="ARBA" id="ARBA00023015"/>
    </source>
</evidence>
<dbReference type="GO" id="GO:0000977">
    <property type="term" value="F:RNA polymerase II transcription regulatory region sequence-specific DNA binding"/>
    <property type="evidence" value="ECO:0007669"/>
    <property type="project" value="TreeGrafter"/>
</dbReference>
<dbReference type="GO" id="GO:0005634">
    <property type="term" value="C:nucleus"/>
    <property type="evidence" value="ECO:0007669"/>
    <property type="project" value="TreeGrafter"/>
</dbReference>
<keyword evidence="7" id="KW-0175">Coiled coil</keyword>
<feature type="region of interest" description="Disordered" evidence="8">
    <location>
        <begin position="112"/>
        <end position="134"/>
    </location>
</feature>
<gene>
    <name evidence="10" type="ORF">QR680_012662</name>
</gene>
<reference evidence="10" key="1">
    <citation type="submission" date="2023-06" db="EMBL/GenBank/DDBJ databases">
        <title>Genomic analysis of the entomopathogenic nematode Steinernema hermaphroditum.</title>
        <authorList>
            <person name="Schwarz E.M."/>
            <person name="Heppert J.K."/>
            <person name="Baniya A."/>
            <person name="Schwartz H.T."/>
            <person name="Tan C.-H."/>
            <person name="Antoshechkin I."/>
            <person name="Sternberg P.W."/>
            <person name="Goodrich-Blair H."/>
            <person name="Dillman A.R."/>
        </authorList>
    </citation>
    <scope>NUCLEOTIDE SEQUENCE</scope>
    <source>
        <strain evidence="10">PS9179</strain>
        <tissue evidence="10">Whole animal</tissue>
    </source>
</reference>